<dbReference type="Gene3D" id="1.10.287.1890">
    <property type="match status" value="1"/>
</dbReference>
<comment type="caution">
    <text evidence="1">The sequence shown here is derived from an EMBL/GenBank/DDBJ whole genome shotgun (WGS) entry which is preliminary data.</text>
</comment>
<dbReference type="PATRIC" id="fig|1430899.3.peg.627"/>
<dbReference type="EMBL" id="AZHO01000007">
    <property type="protein sequence ID" value="KMT60475.1"/>
    <property type="molecule type" value="Genomic_DNA"/>
</dbReference>
<dbReference type="AlphaFoldDB" id="A0A0J8GCW5"/>
<dbReference type="InterPro" id="IPR029063">
    <property type="entry name" value="SAM-dependent_MTases_sf"/>
</dbReference>
<organism evidence="1 2">
    <name type="scientific">Listeria fleischmannii 1991</name>
    <dbReference type="NCBI Taxonomy" id="1430899"/>
    <lineage>
        <taxon>Bacteria</taxon>
        <taxon>Bacillati</taxon>
        <taxon>Bacillota</taxon>
        <taxon>Bacilli</taxon>
        <taxon>Bacillales</taxon>
        <taxon>Listeriaceae</taxon>
        <taxon>Listeria</taxon>
    </lineage>
</organism>
<sequence>MNEQKLSKRLTCVANYIPKGSRIADIGSDHAYLPCFAVLNGQASFAVAGEVASGPFESAKEQVKHSQLTAQIDVRFGDGLSVIEAEDAIDTIVIAGMGGMLIRAILEANPEKLETVERLILQPNIGAWQIRDWAMGHHFKLVSETILREDNKIYEILVLEKTSERIAYNEKERLLGPFLLLEKNEVFQAKWLHEKENWARIVNGIQHGQETEQNTEKITELTEKIRLVEEVLR</sequence>
<dbReference type="PANTHER" id="PTHR38451">
    <property type="entry name" value="TRNA (ADENINE(22)-N(1))-METHYLTRANSFERASE"/>
    <property type="match status" value="1"/>
</dbReference>
<dbReference type="RefSeq" id="WP_007475761.1">
    <property type="nucleotide sequence ID" value="NZ_KQ130610.1"/>
</dbReference>
<dbReference type="InterPro" id="IPR006901">
    <property type="entry name" value="TrmK"/>
</dbReference>
<reference evidence="1 2" key="1">
    <citation type="journal article" date="2015" name="Genome Biol. Evol.">
        <title>Comparative Genomics of Listeria Sensu Lato: Genus-Wide Differences in Evolutionary Dynamics and the Progressive Gain of Complex, Potentially Pathogenicity-Related Traits through Lateral Gene Transfer.</title>
        <authorList>
            <person name="Chiara M."/>
            <person name="Caruso M."/>
            <person name="D'Erchia A.M."/>
            <person name="Manzari C."/>
            <person name="Fraccalvieri R."/>
            <person name="Goffredo E."/>
            <person name="Latorre L."/>
            <person name="Miccolupo A."/>
            <person name="Padalino I."/>
            <person name="Santagada G."/>
            <person name="Chiocco D."/>
            <person name="Pesole G."/>
            <person name="Horner D.S."/>
            <person name="Parisi A."/>
        </authorList>
    </citation>
    <scope>NUCLEOTIDE SEQUENCE [LARGE SCALE GENOMIC DNA]</scope>
    <source>
        <strain evidence="1 2">1991</strain>
    </source>
</reference>
<evidence type="ECO:0008006" key="3">
    <source>
        <dbReference type="Google" id="ProtNLM"/>
    </source>
</evidence>
<dbReference type="GO" id="GO:0160105">
    <property type="term" value="F:tRNA (adenine(22)-N1)-methyltransferase activity"/>
    <property type="evidence" value="ECO:0007669"/>
    <property type="project" value="InterPro"/>
</dbReference>
<protein>
    <recommendedName>
        <fullName evidence="3">SAM-dependent methyltransferase</fullName>
    </recommendedName>
</protein>
<dbReference type="PIRSF" id="PIRSF018637">
    <property type="entry name" value="TrmK"/>
    <property type="match status" value="1"/>
</dbReference>
<proteinExistence type="predicted"/>
<dbReference type="Gene3D" id="3.40.50.150">
    <property type="entry name" value="Vaccinia Virus protein VP39"/>
    <property type="match status" value="1"/>
</dbReference>
<keyword evidence="2" id="KW-1185">Reference proteome</keyword>
<dbReference type="Pfam" id="PF04816">
    <property type="entry name" value="TrmK"/>
    <property type="match status" value="1"/>
</dbReference>
<gene>
    <name evidence="1" type="ORF">X560_0603</name>
</gene>
<accession>A0A0J8GCW5</accession>
<name>A0A0J8GCW5_9LIST</name>
<dbReference type="Proteomes" id="UP000052258">
    <property type="component" value="Unassembled WGS sequence"/>
</dbReference>
<evidence type="ECO:0000313" key="1">
    <source>
        <dbReference type="EMBL" id="KMT60475.1"/>
    </source>
</evidence>
<dbReference type="OrthoDB" id="5881184at2"/>
<evidence type="ECO:0000313" key="2">
    <source>
        <dbReference type="Proteomes" id="UP000052258"/>
    </source>
</evidence>
<dbReference type="SUPFAM" id="SSF53335">
    <property type="entry name" value="S-adenosyl-L-methionine-dependent methyltransferases"/>
    <property type="match status" value="1"/>
</dbReference>
<dbReference type="PANTHER" id="PTHR38451:SF1">
    <property type="entry name" value="TRNA (ADENINE(22)-N(1))-METHYLTRANSFERASE"/>
    <property type="match status" value="1"/>
</dbReference>